<accession>A0ABS2AB29</accession>
<evidence type="ECO:0000313" key="1">
    <source>
        <dbReference type="EMBL" id="MBM2617032.1"/>
    </source>
</evidence>
<dbReference type="Proteomes" id="UP000632138">
    <property type="component" value="Unassembled WGS sequence"/>
</dbReference>
<dbReference type="RefSeq" id="WP_203377040.1">
    <property type="nucleotide sequence ID" value="NZ_JAENHP010000004.1"/>
</dbReference>
<sequence length="726" mass="78026">MATNFDLAPPPVTVSGRTAVPIDISTVRARLTFDGASGTATGEARVEFVAGPTAGCPIFDLRQTITGVVLDGTPLTPAQVLTANLGGGTGADLRVLDSVVAAGSAHTLDLTWSLGPPNSPAGGSYPPALTWSAGPRLTFTFGFTDLAPARYLESWLPANLLWDQYAIDLELVVTGTSIAHRPITNGTVTTLGPNHWRVAFPQRFTAFSPMLEIRAVDTLASVTGTVHMPVSSAPLTVEVVKLAANTTFDLAAELARLSTWLPANEQAIGRYVHGDRFTAFLIQGGMEYEGGCTATPGSLRHEAFHSWWGRGVKPASQADGWWDEAWNTYHDSGGTGVRPYDFSEPPNTLSPRNPYFRVTPTASYPAGERFFAGAAALTSPADLTGWMNEFYREHLSRPTTTEALEAHLVARSGAADLVDAFHRWIYGFGDPAPGPDLWLRDDPAHTGGEQWNGRFWDSPDLWIRNADDGGTTHQEPRAGQDNWFYARIRNQGGGIAQHFVVTFHVRPFAGVQFTWPTDFLPSLTAVTGFGLAPGQSTVVKARWPAAAVPAPGTHACWLAAVHARSDRPIAGAHVWEHGNLAQKNLTVVRPKPGHAVLVPFVARGIRPGETAGLEIRRPAKLADFRVRIVRSSPEPPEAPFRPAEVVSGDEKDVAAGGFDLHEAVVFADGRTATQRLPMPLGSTRLGLLIEVPKDALRGTHGTIDLVRVDRDGRPMGGLAISVLIDR</sequence>
<gene>
    <name evidence="1" type="ORF">JIG36_15855</name>
</gene>
<keyword evidence="2" id="KW-1185">Reference proteome</keyword>
<dbReference type="Gene3D" id="2.60.40.10">
    <property type="entry name" value="Immunoglobulins"/>
    <property type="match status" value="1"/>
</dbReference>
<comment type="caution">
    <text evidence="1">The sequence shown here is derived from an EMBL/GenBank/DDBJ whole genome shotgun (WGS) entry which is preliminary data.</text>
</comment>
<reference evidence="1 2" key="1">
    <citation type="submission" date="2021-01" db="EMBL/GenBank/DDBJ databases">
        <title>Actinoplanes sp. nov. LDG1-06 isolated from lichen.</title>
        <authorList>
            <person name="Saeng-In P."/>
            <person name="Phongsopitanun W."/>
            <person name="Kanchanasin P."/>
            <person name="Yuki M."/>
            <person name="Kudo T."/>
            <person name="Ohkuma M."/>
            <person name="Tanasupawat S."/>
        </authorList>
    </citation>
    <scope>NUCLEOTIDE SEQUENCE [LARGE SCALE GENOMIC DNA]</scope>
    <source>
        <strain evidence="1 2">LDG1-06</strain>
    </source>
</reference>
<dbReference type="EMBL" id="JAENHP010000004">
    <property type="protein sequence ID" value="MBM2617032.1"/>
    <property type="molecule type" value="Genomic_DNA"/>
</dbReference>
<dbReference type="SUPFAM" id="SSF55486">
    <property type="entry name" value="Metalloproteases ('zincins'), catalytic domain"/>
    <property type="match status" value="1"/>
</dbReference>
<dbReference type="InterPro" id="IPR013783">
    <property type="entry name" value="Ig-like_fold"/>
</dbReference>
<proteinExistence type="predicted"/>
<organism evidence="1 2">
    <name type="scientific">Paractinoplanes ovalisporus</name>
    <dbReference type="NCBI Taxonomy" id="2810368"/>
    <lineage>
        <taxon>Bacteria</taxon>
        <taxon>Bacillati</taxon>
        <taxon>Actinomycetota</taxon>
        <taxon>Actinomycetes</taxon>
        <taxon>Micromonosporales</taxon>
        <taxon>Micromonosporaceae</taxon>
        <taxon>Paractinoplanes</taxon>
    </lineage>
</organism>
<evidence type="ECO:0000313" key="2">
    <source>
        <dbReference type="Proteomes" id="UP000632138"/>
    </source>
</evidence>
<protein>
    <submittedName>
        <fullName evidence="1">Uncharacterized protein</fullName>
    </submittedName>
</protein>
<name>A0ABS2AB29_9ACTN</name>